<gene>
    <name evidence="1" type="ORF">DP114_32285</name>
</gene>
<proteinExistence type="predicted"/>
<dbReference type="Proteomes" id="UP000503129">
    <property type="component" value="Chromosome"/>
</dbReference>
<accession>A0A856MR66</accession>
<sequence length="76" mass="8844">MRKFFTPALDIVYYIYYIQRTSTCFEKIQFSALENALQKIKNVSSYFELCMRKAHAKSERAASGQEIRVVCPQGIL</sequence>
<name>A0A856MR66_9CYAN</name>
<organism evidence="1 2">
    <name type="scientific">Brasilonema sennae CENA114</name>
    <dbReference type="NCBI Taxonomy" id="415709"/>
    <lineage>
        <taxon>Bacteria</taxon>
        <taxon>Bacillati</taxon>
        <taxon>Cyanobacteriota</taxon>
        <taxon>Cyanophyceae</taxon>
        <taxon>Nostocales</taxon>
        <taxon>Scytonemataceae</taxon>
        <taxon>Brasilonema</taxon>
        <taxon>Bromeliae group (in: Brasilonema)</taxon>
    </lineage>
</organism>
<keyword evidence="2" id="KW-1185">Reference proteome</keyword>
<evidence type="ECO:0000313" key="2">
    <source>
        <dbReference type="Proteomes" id="UP000503129"/>
    </source>
</evidence>
<evidence type="ECO:0000313" key="1">
    <source>
        <dbReference type="EMBL" id="QDL11957.1"/>
    </source>
</evidence>
<protein>
    <submittedName>
        <fullName evidence="1">Uncharacterized protein</fullName>
    </submittedName>
</protein>
<dbReference type="EMBL" id="CP030118">
    <property type="protein sequence ID" value="QDL11957.1"/>
    <property type="molecule type" value="Genomic_DNA"/>
</dbReference>
<dbReference type="KEGG" id="bsen:DP114_32285"/>
<dbReference type="AlphaFoldDB" id="A0A856MR66"/>
<reference evidence="1 2" key="1">
    <citation type="submission" date="2018-06" db="EMBL/GenBank/DDBJ databases">
        <title>Comparative genomics of Brasilonema spp. strains.</title>
        <authorList>
            <person name="Alvarenga D.O."/>
            <person name="Fiore M.F."/>
            <person name="Varani A.M."/>
        </authorList>
    </citation>
    <scope>NUCLEOTIDE SEQUENCE [LARGE SCALE GENOMIC DNA]</scope>
    <source>
        <strain evidence="1 2">CENA114</strain>
    </source>
</reference>